<keyword evidence="3" id="KW-1185">Reference proteome</keyword>
<organism evidence="2 3">
    <name type="scientific">Trichogramma brassicae</name>
    <dbReference type="NCBI Taxonomy" id="86971"/>
    <lineage>
        <taxon>Eukaryota</taxon>
        <taxon>Metazoa</taxon>
        <taxon>Ecdysozoa</taxon>
        <taxon>Arthropoda</taxon>
        <taxon>Hexapoda</taxon>
        <taxon>Insecta</taxon>
        <taxon>Pterygota</taxon>
        <taxon>Neoptera</taxon>
        <taxon>Endopterygota</taxon>
        <taxon>Hymenoptera</taxon>
        <taxon>Apocrita</taxon>
        <taxon>Proctotrupomorpha</taxon>
        <taxon>Chalcidoidea</taxon>
        <taxon>Trichogrammatidae</taxon>
        <taxon>Trichogramma</taxon>
    </lineage>
</organism>
<reference evidence="2 3" key="1">
    <citation type="submission" date="2020-02" db="EMBL/GenBank/DDBJ databases">
        <authorList>
            <person name="Ferguson B K."/>
        </authorList>
    </citation>
    <scope>NUCLEOTIDE SEQUENCE [LARGE SCALE GENOMIC DNA]</scope>
</reference>
<sequence>MLTITPRRSSKLRLCILMFITVSSPLKKKIGKTPRKSVEITRFLRPLASLGVEAPGGWREIPALALAETTNRAGILTRPAENTTKLGDSQHLLVPATCPKAPRPTAGYIRDKLGQRSGGGGRVVKTPKRTQNYLYCFYKIIYHYLRLLLPSEKMLLYYYDGVVGLGVGVGAESDLTSMTSLPSSTSTSTVSMGSPVPTPPMPASESCRRLLNPWLIQPANMVHKGKDHGSRHTCT</sequence>
<dbReference type="AlphaFoldDB" id="A0A6H5J6S6"/>
<gene>
    <name evidence="2" type="ORF">TBRA_LOCUS16743</name>
</gene>
<proteinExistence type="predicted"/>
<protein>
    <submittedName>
        <fullName evidence="2">Uncharacterized protein</fullName>
    </submittedName>
</protein>
<feature type="compositionally biased region" description="Low complexity" evidence="1">
    <location>
        <begin position="177"/>
        <end position="195"/>
    </location>
</feature>
<dbReference type="EMBL" id="CADCXV010001547">
    <property type="protein sequence ID" value="CAB0045207.1"/>
    <property type="molecule type" value="Genomic_DNA"/>
</dbReference>
<evidence type="ECO:0000313" key="3">
    <source>
        <dbReference type="Proteomes" id="UP000479190"/>
    </source>
</evidence>
<dbReference type="Proteomes" id="UP000479190">
    <property type="component" value="Unassembled WGS sequence"/>
</dbReference>
<evidence type="ECO:0000313" key="2">
    <source>
        <dbReference type="EMBL" id="CAB0045207.1"/>
    </source>
</evidence>
<accession>A0A6H5J6S6</accession>
<evidence type="ECO:0000256" key="1">
    <source>
        <dbReference type="SAM" id="MobiDB-lite"/>
    </source>
</evidence>
<feature type="region of interest" description="Disordered" evidence="1">
    <location>
        <begin position="177"/>
        <end position="203"/>
    </location>
</feature>
<name>A0A6H5J6S6_9HYME</name>
<feature type="non-terminal residue" evidence="2">
    <location>
        <position position="235"/>
    </location>
</feature>